<comment type="catalytic activity">
    <reaction evidence="6">
        <text>2 cob(II)alamin + reduced [electron-transfer flavoprotein] + 2 ATP = 2 adenosylcob(III)alamin + 2 triphosphate + oxidized [electron-transfer flavoprotein] + 3 H(+)</text>
        <dbReference type="Rhea" id="RHEA:28671"/>
        <dbReference type="Rhea" id="RHEA-COMP:10685"/>
        <dbReference type="Rhea" id="RHEA-COMP:10686"/>
        <dbReference type="ChEBI" id="CHEBI:15378"/>
        <dbReference type="ChEBI" id="CHEBI:16304"/>
        <dbReference type="ChEBI" id="CHEBI:18036"/>
        <dbReference type="ChEBI" id="CHEBI:18408"/>
        <dbReference type="ChEBI" id="CHEBI:30616"/>
        <dbReference type="ChEBI" id="CHEBI:57692"/>
        <dbReference type="ChEBI" id="CHEBI:58307"/>
        <dbReference type="EC" id="2.5.1.17"/>
    </reaction>
</comment>
<comment type="catalytic activity">
    <reaction evidence="6">
        <text>2 cob(II)yrinate a,c diamide + reduced [electron-transfer flavoprotein] + 2 ATP = 2 adenosylcob(III)yrinate a,c-diamide + 2 triphosphate + oxidized [electron-transfer flavoprotein] + 3 H(+)</text>
        <dbReference type="Rhea" id="RHEA:11528"/>
        <dbReference type="Rhea" id="RHEA-COMP:10685"/>
        <dbReference type="Rhea" id="RHEA-COMP:10686"/>
        <dbReference type="ChEBI" id="CHEBI:15378"/>
        <dbReference type="ChEBI" id="CHEBI:18036"/>
        <dbReference type="ChEBI" id="CHEBI:30616"/>
        <dbReference type="ChEBI" id="CHEBI:57692"/>
        <dbReference type="ChEBI" id="CHEBI:58307"/>
        <dbReference type="ChEBI" id="CHEBI:58503"/>
        <dbReference type="ChEBI" id="CHEBI:58537"/>
        <dbReference type="EC" id="2.5.1.17"/>
    </reaction>
</comment>
<dbReference type="GO" id="GO:0009236">
    <property type="term" value="P:cobalamin biosynthetic process"/>
    <property type="evidence" value="ECO:0007669"/>
    <property type="project" value="UniProtKB-UniRule"/>
</dbReference>
<dbReference type="GO" id="GO:0008817">
    <property type="term" value="F:corrinoid adenosyltransferase activity"/>
    <property type="evidence" value="ECO:0007669"/>
    <property type="project" value="UniProtKB-UniRule"/>
</dbReference>
<reference evidence="8 9" key="1">
    <citation type="submission" date="2020-11" db="EMBL/GenBank/DDBJ databases">
        <title>Pedobacter endophytica, an endophytic bacteria isolated form Carex pumila.</title>
        <authorList>
            <person name="Peng Y."/>
            <person name="Jiang L."/>
            <person name="Lee J."/>
        </authorList>
    </citation>
    <scope>NUCLEOTIDE SEQUENCE [LARGE SCALE GENOMIC DNA]</scope>
    <source>
        <strain evidence="8 9">JBR3-12</strain>
    </source>
</reference>
<feature type="domain" description="Cobalamin adenosyltransferase-like" evidence="7">
    <location>
        <begin position="3"/>
        <end position="166"/>
    </location>
</feature>
<dbReference type="PANTHER" id="PTHR12213:SF0">
    <property type="entry name" value="CORRINOID ADENOSYLTRANSFERASE MMAB"/>
    <property type="match status" value="1"/>
</dbReference>
<gene>
    <name evidence="8" type="ORF">IZT61_03325</name>
</gene>
<evidence type="ECO:0000256" key="5">
    <source>
        <dbReference type="ARBA" id="ARBA00022840"/>
    </source>
</evidence>
<proteinExistence type="inferred from homology"/>
<accession>A0A7S9L120</accession>
<dbReference type="Gene3D" id="1.20.1200.10">
    <property type="entry name" value="Cobalamin adenosyltransferase-like"/>
    <property type="match status" value="1"/>
</dbReference>
<keyword evidence="9" id="KW-1185">Reference proteome</keyword>
<name>A0A7S9L120_9SPHI</name>
<dbReference type="SUPFAM" id="SSF89028">
    <property type="entry name" value="Cobalamin adenosyltransferase-like"/>
    <property type="match status" value="1"/>
</dbReference>
<dbReference type="RefSeq" id="WP_196099778.1">
    <property type="nucleotide sequence ID" value="NZ_CP064939.1"/>
</dbReference>
<keyword evidence="4 6" id="KW-0547">Nucleotide-binding</keyword>
<dbReference type="PANTHER" id="PTHR12213">
    <property type="entry name" value="CORRINOID ADENOSYLTRANSFERASE"/>
    <property type="match status" value="1"/>
</dbReference>
<dbReference type="Pfam" id="PF01923">
    <property type="entry name" value="Cob_adeno_trans"/>
    <property type="match status" value="1"/>
</dbReference>
<keyword evidence="3 6" id="KW-0808">Transferase</keyword>
<dbReference type="NCBIfam" id="TIGR00636">
    <property type="entry name" value="PduO_Nterm"/>
    <property type="match status" value="1"/>
</dbReference>
<protein>
    <recommendedName>
        <fullName evidence="6">Corrinoid adenosyltransferase</fullName>
        <ecNumber evidence="6">2.5.1.17</ecNumber>
    </recommendedName>
    <alternativeName>
        <fullName evidence="6">Cob(II)alamin adenosyltransferase</fullName>
    </alternativeName>
    <alternativeName>
        <fullName evidence="6">Cob(II)yrinic acid a,c-diamide adenosyltransferase</fullName>
    </alternativeName>
    <alternativeName>
        <fullName evidence="6">Cobinamide/cobalamin adenosyltransferase</fullName>
    </alternativeName>
</protein>
<comment type="pathway">
    <text evidence="6">Cofactor biosynthesis; adenosylcobalamin biosynthesis; adenosylcobalamin from cob(II)yrinate a,c-diamide: step 2/7.</text>
</comment>
<keyword evidence="5 6" id="KW-0067">ATP-binding</keyword>
<evidence type="ECO:0000313" key="8">
    <source>
        <dbReference type="EMBL" id="QPH40324.1"/>
    </source>
</evidence>
<evidence type="ECO:0000256" key="1">
    <source>
        <dbReference type="ARBA" id="ARBA00007487"/>
    </source>
</evidence>
<dbReference type="EMBL" id="CP064939">
    <property type="protein sequence ID" value="QPH40324.1"/>
    <property type="molecule type" value="Genomic_DNA"/>
</dbReference>
<evidence type="ECO:0000259" key="7">
    <source>
        <dbReference type="Pfam" id="PF01923"/>
    </source>
</evidence>
<dbReference type="EC" id="2.5.1.17" evidence="6"/>
<sequence length="182" mass="20718">MKIYTKTGDKGQTSLIGGTRVPKFHLRIETYGTVDELNSHIGLIRCQPIDPSYQSVLKEIQDRLFTIGSSLAADPERSKMKIPDLNDEDITFLENEMDAMNAQLPELKHFVLPGGNTIVSYCHIARCVCRRAERLTVELAENSFVDERVTVYLNRLSDYLFVLARKLNKDFGAAENIWIPRI</sequence>
<comment type="subunit">
    <text evidence="2">Homotrimer.</text>
</comment>
<evidence type="ECO:0000256" key="4">
    <source>
        <dbReference type="ARBA" id="ARBA00022741"/>
    </source>
</evidence>
<keyword evidence="6" id="KW-0169">Cobalamin biosynthesis</keyword>
<comment type="similarity">
    <text evidence="1 6">Belongs to the Cob(I)alamin adenosyltransferase family.</text>
</comment>
<dbReference type="GO" id="GO:0005524">
    <property type="term" value="F:ATP binding"/>
    <property type="evidence" value="ECO:0007669"/>
    <property type="project" value="UniProtKB-UniRule"/>
</dbReference>
<dbReference type="KEGG" id="pex:IZT61_03325"/>
<dbReference type="UniPathway" id="UPA00148">
    <property type="reaction ID" value="UER00233"/>
</dbReference>
<dbReference type="Proteomes" id="UP000594759">
    <property type="component" value="Chromosome"/>
</dbReference>
<dbReference type="AlphaFoldDB" id="A0A7S9L120"/>
<evidence type="ECO:0000256" key="2">
    <source>
        <dbReference type="ARBA" id="ARBA00011233"/>
    </source>
</evidence>
<dbReference type="InterPro" id="IPR016030">
    <property type="entry name" value="CblAdoTrfase-like"/>
</dbReference>
<evidence type="ECO:0000313" key="9">
    <source>
        <dbReference type="Proteomes" id="UP000594759"/>
    </source>
</evidence>
<evidence type="ECO:0000256" key="6">
    <source>
        <dbReference type="RuleBase" id="RU366026"/>
    </source>
</evidence>
<evidence type="ECO:0000256" key="3">
    <source>
        <dbReference type="ARBA" id="ARBA00022679"/>
    </source>
</evidence>
<dbReference type="FunFam" id="1.20.1200.10:FF:000001">
    <property type="entry name" value="Cob(I)yrinic acid a,c-diamide adenosyltransferase"/>
    <property type="match status" value="1"/>
</dbReference>
<dbReference type="InterPro" id="IPR036451">
    <property type="entry name" value="CblAdoTrfase-like_sf"/>
</dbReference>
<organism evidence="8 9">
    <name type="scientific">Pedobacter endophyticus</name>
    <dbReference type="NCBI Taxonomy" id="2789740"/>
    <lineage>
        <taxon>Bacteria</taxon>
        <taxon>Pseudomonadati</taxon>
        <taxon>Bacteroidota</taxon>
        <taxon>Sphingobacteriia</taxon>
        <taxon>Sphingobacteriales</taxon>
        <taxon>Sphingobacteriaceae</taxon>
        <taxon>Pedobacter</taxon>
    </lineage>
</organism>
<dbReference type="InterPro" id="IPR029499">
    <property type="entry name" value="PduO-typ"/>
</dbReference>